<dbReference type="PANTHER" id="PTHR24034:SF155">
    <property type="entry name" value="MATRILIN 2"/>
    <property type="match status" value="1"/>
</dbReference>
<dbReference type="PANTHER" id="PTHR24034">
    <property type="entry name" value="EGF-LIKE DOMAIN-CONTAINING PROTEIN"/>
    <property type="match status" value="1"/>
</dbReference>
<dbReference type="InterPro" id="IPR049883">
    <property type="entry name" value="NOTCH1_EGF-like"/>
</dbReference>
<dbReference type="Gene3D" id="3.40.50.410">
    <property type="entry name" value="von Willebrand factor, type A domain"/>
    <property type="match status" value="2"/>
</dbReference>
<dbReference type="GO" id="GO:0005576">
    <property type="term" value="C:extracellular region"/>
    <property type="evidence" value="ECO:0007669"/>
    <property type="project" value="UniProtKB-SubCell"/>
</dbReference>
<evidence type="ECO:0000313" key="13">
    <source>
        <dbReference type="EMBL" id="KAG0129387.1"/>
    </source>
</evidence>
<evidence type="ECO:0000313" key="14">
    <source>
        <dbReference type="EMBL" id="KAI1243530.1"/>
    </source>
</evidence>
<dbReference type="Pfam" id="PF00092">
    <property type="entry name" value="VWA"/>
    <property type="match status" value="2"/>
</dbReference>
<dbReference type="Gene3D" id="2.10.25.10">
    <property type="entry name" value="Laminin"/>
    <property type="match status" value="18"/>
</dbReference>
<dbReference type="CDD" id="cd01475">
    <property type="entry name" value="vWA_Matrilin"/>
    <property type="match status" value="1"/>
</dbReference>
<dbReference type="Proteomes" id="UP000618051">
    <property type="component" value="Unassembled WGS sequence"/>
</dbReference>
<dbReference type="PROSITE" id="PS50026">
    <property type="entry name" value="EGF_3"/>
    <property type="match status" value="1"/>
</dbReference>
<dbReference type="InterPro" id="IPR050751">
    <property type="entry name" value="ECM_structural_protein"/>
</dbReference>
<dbReference type="OrthoDB" id="6022609at2759"/>
<dbReference type="PRINTS" id="PR00453">
    <property type="entry name" value="VWFADOMAIN"/>
</dbReference>
<name>A0A835NZU7_9PASS</name>
<dbReference type="SUPFAM" id="SSF57196">
    <property type="entry name" value="EGF/Laminin"/>
    <property type="match status" value="1"/>
</dbReference>
<evidence type="ECO:0000256" key="6">
    <source>
        <dbReference type="ARBA" id="ARBA00023054"/>
    </source>
</evidence>
<protein>
    <recommendedName>
        <fullName evidence="16">Matrilin 2</fullName>
    </recommendedName>
</protein>
<keyword evidence="8" id="KW-0325">Glycoprotein</keyword>
<reference evidence="14 15" key="2">
    <citation type="journal article" date="2021" name="J. Hered.">
        <title>Feather Gene Expression Elucidates the Developmental Basis of Plumage Iridescence in African Starlings.</title>
        <authorList>
            <person name="Rubenstein D.R."/>
            <person name="Corvelo A."/>
            <person name="MacManes M.D."/>
            <person name="Maia R."/>
            <person name="Narzisi G."/>
            <person name="Rousaki A."/>
            <person name="Vandenabeele P."/>
            <person name="Shawkey M.D."/>
            <person name="Solomon J."/>
        </authorList>
    </citation>
    <scope>NUCLEOTIDE SEQUENCE [LARGE SCALE GENOMIC DNA]</scope>
    <source>
        <strain evidence="14">SS15</strain>
    </source>
</reference>
<feature type="region of interest" description="Disordered" evidence="10">
    <location>
        <begin position="1279"/>
        <end position="1304"/>
    </location>
</feature>
<dbReference type="PROSITE" id="PS00010">
    <property type="entry name" value="ASX_HYDROXYL"/>
    <property type="match status" value="1"/>
</dbReference>
<dbReference type="SUPFAM" id="SSF53300">
    <property type="entry name" value="vWA-like"/>
    <property type="match status" value="2"/>
</dbReference>
<keyword evidence="4" id="KW-0732">Signal</keyword>
<dbReference type="InterPro" id="IPR019466">
    <property type="entry name" value="Matrilin_CC_trimer"/>
</dbReference>
<comment type="caution">
    <text evidence="13">The sequence shown here is derived from an EMBL/GenBank/DDBJ whole genome shotgun (WGS) entry which is preliminary data.</text>
</comment>
<evidence type="ECO:0000256" key="2">
    <source>
        <dbReference type="ARBA" id="ARBA00022525"/>
    </source>
</evidence>
<keyword evidence="2" id="KW-0964">Secreted</keyword>
<dbReference type="InterPro" id="IPR001881">
    <property type="entry name" value="EGF-like_Ca-bd_dom"/>
</dbReference>
<dbReference type="Pfam" id="PF14670">
    <property type="entry name" value="FXa_inhibition"/>
    <property type="match status" value="14"/>
</dbReference>
<keyword evidence="7" id="KW-1015">Disulfide bond</keyword>
<keyword evidence="6" id="KW-0175">Coiled coil</keyword>
<evidence type="ECO:0000256" key="7">
    <source>
        <dbReference type="ARBA" id="ARBA00023157"/>
    </source>
</evidence>
<dbReference type="PROSITE" id="PS50234">
    <property type="entry name" value="VWFA"/>
    <property type="match status" value="2"/>
</dbReference>
<evidence type="ECO:0000256" key="8">
    <source>
        <dbReference type="ARBA" id="ARBA00023180"/>
    </source>
</evidence>
<dbReference type="SUPFAM" id="SSF57184">
    <property type="entry name" value="Growth factor receptor domain"/>
    <property type="match status" value="6"/>
</dbReference>
<feature type="domain" description="VWFA" evidence="12">
    <location>
        <begin position="1094"/>
        <end position="1269"/>
    </location>
</feature>
<keyword evidence="5" id="KW-0677">Repeat</keyword>
<evidence type="ECO:0000313" key="15">
    <source>
        <dbReference type="Proteomes" id="UP000618051"/>
    </source>
</evidence>
<keyword evidence="3 9" id="KW-0245">EGF-like domain</keyword>
<dbReference type="InterPro" id="IPR002035">
    <property type="entry name" value="VWF_A"/>
</dbReference>
<evidence type="ECO:0000259" key="11">
    <source>
        <dbReference type="PROSITE" id="PS50026"/>
    </source>
</evidence>
<keyword evidence="15" id="KW-1185">Reference proteome</keyword>
<dbReference type="GO" id="GO:0005509">
    <property type="term" value="F:calcium ion binding"/>
    <property type="evidence" value="ECO:0007669"/>
    <property type="project" value="InterPro"/>
</dbReference>
<evidence type="ECO:0000256" key="10">
    <source>
        <dbReference type="SAM" id="MobiDB-lite"/>
    </source>
</evidence>
<dbReference type="CDD" id="cd00054">
    <property type="entry name" value="EGF_CA"/>
    <property type="match status" value="1"/>
</dbReference>
<feature type="domain" description="VWFA" evidence="12">
    <location>
        <begin position="133"/>
        <end position="308"/>
    </location>
</feature>
<dbReference type="Pfam" id="PF07645">
    <property type="entry name" value="EGF_CA"/>
    <property type="match status" value="4"/>
</dbReference>
<dbReference type="SMART" id="SM00327">
    <property type="entry name" value="VWA"/>
    <property type="match status" value="2"/>
</dbReference>
<sequence length="1372" mass="154515">MEGTSRDIEIGGSKVFESKMVPPSSGLFYLLKVLFIQALSLQENPNQPTHPFYHTYLYQSQPQPIKGKAVPLLWCSTGCKENNLLPGPPDRESSTCQSVCLDSKPELICLLKLQSIFVCIFLLENTCNNKRLDLVFIIDSSRSVRHYDFEKVKEFILTILQFLDISPEATRVGLIQYGSTVKQEFSLKTFRRKQDIERAVKRMMHLATGTMTGLALQYAVNIAFSETEGARPLRQNVPRIIMIVTDGRPQDPVAEIAAKARNSGILIFAIGVGRVDMNTLKSIGSEPHEEHVFLVANFSQIETLTSAFQTKLCGKIFIYRFEYIDEMPHMCSIVEHHCDHFCINTPGSYLCRCKQGYILNADQKTCSTQDLCAVEKHACEQICVNTPGSYVCQCYEGYELDANGKSCVVVDYCAVDNHGCQHECVNTEDSYYCTCHPGFILNPDKRTCGKPDYCSLQDHGCEQECVNTDESYFCRCQEGFRLNPDKKTCKKVNFCALGQHDCAHECVNMEESFVCKCHPRYTQQHQRAALSVSHVLLQGRGVDHCAESNHGCEQLCLNTGDSYVCQCSEGFVINEDLKTCTRESCENILNFSTLGKGVDYCALSDHGCEHLCVNGDRSYSCQCFEGYRLRNDGKTCKRKNVCKSVNHGCEHVCVNADNSYICKCREGFVLREDGKTCRRQDICKSVSHGCEHICVNEDDSYVCKCHEGFLLREDGKTCRNKDICSSVHHGCEHVCVNADESYICQCYEGFALREDGRTCRNKDVCNSVDHGCEHICVNADSSYLCQCYEGFVLRDDKKTCKNKDICNSVSHGCEHLCVNNDESYTCQCHDGFVLRQDGKTCRSKDICKSVNHGCEHVCASAGDSFVCKCQEGFLLREDGKTCRNKDLCKSVNHGCEHICVNSDDSYACKCHDGFLLREDGKTCRNKDICNSVDHGCEQVCVNTEDSYICQCHEKFILKEDGKTYKDVCNSLDHGCEHICVNTDDSYVCKCHEDFILREDGKTCRNKDLCKSIDHGCEHVCINNNTSYSCQCHEGFVLRQDGKTCRSKDVCKSVDHGCEYACVNNDDSYICKCQEGYVLKEDQKTCRRCTEGPIDLVFVIDGSKSLGEDNFEIVKQFVSGILDTLEISPKAARVGLLQYSTEVRTEFTLRQFSSAKDMKKAVSQMKYMGRGSMTGLALRQMSERSFTETEGARPFSANVPRISIVFTDGRAQDEVSEWATRAKQRGIIIYAIGIGKAIEEELLEIASEPSYKHLFYAEDFTALEDISEELRAQICEALKESPHQQDASSGRLRKTGPQPSGPESTTIAITDVIDCPHLAVHHKYLFEDSHIHSTTAKASKDNDQCKCENLMTFQNYATEMTKRMEDLENRLKY</sequence>
<comment type="caution">
    <text evidence="9">Lacks conserved residue(s) required for the propagation of feature annotation.</text>
</comment>
<dbReference type="SMART" id="SM00181">
    <property type="entry name" value="EGF"/>
    <property type="match status" value="18"/>
</dbReference>
<evidence type="ECO:0000256" key="5">
    <source>
        <dbReference type="ARBA" id="ARBA00022737"/>
    </source>
</evidence>
<evidence type="ECO:0000259" key="12">
    <source>
        <dbReference type="PROSITE" id="PS50234"/>
    </source>
</evidence>
<dbReference type="InterPro" id="IPR000152">
    <property type="entry name" value="EGF-type_Asp/Asn_hydroxyl_site"/>
</dbReference>
<evidence type="ECO:0000256" key="1">
    <source>
        <dbReference type="ARBA" id="ARBA00004613"/>
    </source>
</evidence>
<evidence type="ECO:0000256" key="4">
    <source>
        <dbReference type="ARBA" id="ARBA00022729"/>
    </source>
</evidence>
<dbReference type="InterPro" id="IPR036465">
    <property type="entry name" value="vWFA_dom_sf"/>
</dbReference>
<accession>A0A835NZU7</accession>
<dbReference type="EMBL" id="JADDUC020000001">
    <property type="protein sequence ID" value="KAI1243530.1"/>
    <property type="molecule type" value="Genomic_DNA"/>
</dbReference>
<feature type="domain" description="EGF-like" evidence="11">
    <location>
        <begin position="409"/>
        <end position="449"/>
    </location>
</feature>
<dbReference type="EMBL" id="JADDUC010000012">
    <property type="protein sequence ID" value="KAG0129387.1"/>
    <property type="molecule type" value="Genomic_DNA"/>
</dbReference>
<proteinExistence type="predicted"/>
<dbReference type="SMART" id="SM01279">
    <property type="entry name" value="Matrilin_ccoil"/>
    <property type="match status" value="1"/>
</dbReference>
<evidence type="ECO:0000256" key="3">
    <source>
        <dbReference type="ARBA" id="ARBA00022536"/>
    </source>
</evidence>
<evidence type="ECO:0008006" key="16">
    <source>
        <dbReference type="Google" id="ProtNLM"/>
    </source>
</evidence>
<reference evidence="14" key="3">
    <citation type="submission" date="2022-01" db="EMBL/GenBank/DDBJ databases">
        <authorList>
            <person name="Rubenstein D.R."/>
        </authorList>
    </citation>
    <scope>NUCLEOTIDE SEQUENCE</scope>
    <source>
        <strain evidence="14">SS15</strain>
        <tissue evidence="14">Liver</tissue>
    </source>
</reference>
<dbReference type="SMART" id="SM00179">
    <property type="entry name" value="EGF_CA"/>
    <property type="match status" value="18"/>
</dbReference>
<comment type="subcellular location">
    <subcellularLocation>
        <location evidence="1">Secreted</location>
    </subcellularLocation>
</comment>
<dbReference type="PROSITE" id="PS01186">
    <property type="entry name" value="EGF_2"/>
    <property type="match status" value="12"/>
</dbReference>
<dbReference type="FunFam" id="3.40.50.410:FF:000004">
    <property type="entry name" value="collagen alpha-6(VI) chain"/>
    <property type="match status" value="2"/>
</dbReference>
<organism evidence="13">
    <name type="scientific">Lamprotornis superbus</name>
    <dbReference type="NCBI Taxonomy" id="245042"/>
    <lineage>
        <taxon>Eukaryota</taxon>
        <taxon>Metazoa</taxon>
        <taxon>Chordata</taxon>
        <taxon>Craniata</taxon>
        <taxon>Vertebrata</taxon>
        <taxon>Euteleostomi</taxon>
        <taxon>Archelosauria</taxon>
        <taxon>Archosauria</taxon>
        <taxon>Dinosauria</taxon>
        <taxon>Saurischia</taxon>
        <taxon>Theropoda</taxon>
        <taxon>Coelurosauria</taxon>
        <taxon>Aves</taxon>
        <taxon>Neognathae</taxon>
        <taxon>Neoaves</taxon>
        <taxon>Telluraves</taxon>
        <taxon>Australaves</taxon>
        <taxon>Passeriformes</taxon>
        <taxon>Sturnidae</taxon>
        <taxon>Lamprotornis</taxon>
    </lineage>
</organism>
<dbReference type="InterPro" id="IPR000742">
    <property type="entry name" value="EGF"/>
</dbReference>
<dbReference type="FunFam" id="2.10.25.10:FF:000041">
    <property type="entry name" value="matrilin-2 isoform X1"/>
    <property type="match status" value="13"/>
</dbReference>
<gene>
    <name evidence="14" type="ORF">IHE44_0001158</name>
    <name evidence="13" type="ORF">IHE44_000981</name>
</gene>
<dbReference type="InterPro" id="IPR009030">
    <property type="entry name" value="Growth_fac_rcpt_cys_sf"/>
</dbReference>
<evidence type="ECO:0000256" key="9">
    <source>
        <dbReference type="PROSITE-ProRule" id="PRU00076"/>
    </source>
</evidence>
<dbReference type="Pfam" id="PF10393">
    <property type="entry name" value="Matrilin_ccoil"/>
    <property type="match status" value="1"/>
</dbReference>
<reference evidence="13" key="1">
    <citation type="submission" date="2020-10" db="EMBL/GenBank/DDBJ databases">
        <title>Feather gene expression reveals the developmental basis of iridescence in African starlings.</title>
        <authorList>
            <person name="Rubenstein D.R."/>
        </authorList>
    </citation>
    <scope>NUCLEOTIDE SEQUENCE</scope>
    <source>
        <strain evidence="13">SS15</strain>
        <tissue evidence="13">Liver</tissue>
    </source>
</reference>